<evidence type="ECO:0000256" key="1">
    <source>
        <dbReference type="SAM" id="MobiDB-lite"/>
    </source>
</evidence>
<sequence length="161" mass="17743">MYGSYGSYSCMSTAIDISPDLAARSPDSNCAFPSWPRRSSLSESDQEQQKATSFLSDEDLWPSSPLECDTRSVSSSGSGLSSHSQSPTQPLTDGELLEMQHERAAYQREIIRLVLSEKERRRQAMKKQRRPSGSSGSSSCVLSKKNAKTRLSAMTPIAEKE</sequence>
<feature type="compositionally biased region" description="Polar residues" evidence="1">
    <location>
        <begin position="37"/>
        <end position="55"/>
    </location>
</feature>
<accession>A0ABR3XVE5</accession>
<gene>
    <name evidence="2" type="ORF">VTK73DRAFT_6371</name>
</gene>
<evidence type="ECO:0000313" key="2">
    <source>
        <dbReference type="EMBL" id="KAL1879981.1"/>
    </source>
</evidence>
<proteinExistence type="predicted"/>
<comment type="caution">
    <text evidence="2">The sequence shown here is derived from an EMBL/GenBank/DDBJ whole genome shotgun (WGS) entry which is preliminary data.</text>
</comment>
<dbReference type="EMBL" id="JAZHXJ010000036">
    <property type="protein sequence ID" value="KAL1879981.1"/>
    <property type="molecule type" value="Genomic_DNA"/>
</dbReference>
<organism evidence="2 3">
    <name type="scientific">Phialemonium thermophilum</name>
    <dbReference type="NCBI Taxonomy" id="223376"/>
    <lineage>
        <taxon>Eukaryota</taxon>
        <taxon>Fungi</taxon>
        <taxon>Dikarya</taxon>
        <taxon>Ascomycota</taxon>
        <taxon>Pezizomycotina</taxon>
        <taxon>Sordariomycetes</taxon>
        <taxon>Sordariomycetidae</taxon>
        <taxon>Cephalothecales</taxon>
        <taxon>Cephalothecaceae</taxon>
        <taxon>Phialemonium</taxon>
    </lineage>
</organism>
<reference evidence="2 3" key="1">
    <citation type="journal article" date="2024" name="Commun. Biol.">
        <title>Comparative genomic analysis of thermophilic fungi reveals convergent evolutionary adaptations and gene losses.</title>
        <authorList>
            <person name="Steindorff A.S."/>
            <person name="Aguilar-Pontes M.V."/>
            <person name="Robinson A.J."/>
            <person name="Andreopoulos B."/>
            <person name="LaButti K."/>
            <person name="Kuo A."/>
            <person name="Mondo S."/>
            <person name="Riley R."/>
            <person name="Otillar R."/>
            <person name="Haridas S."/>
            <person name="Lipzen A."/>
            <person name="Grimwood J."/>
            <person name="Schmutz J."/>
            <person name="Clum A."/>
            <person name="Reid I.D."/>
            <person name="Moisan M.C."/>
            <person name="Butler G."/>
            <person name="Nguyen T.T.M."/>
            <person name="Dewar K."/>
            <person name="Conant G."/>
            <person name="Drula E."/>
            <person name="Henrissat B."/>
            <person name="Hansel C."/>
            <person name="Singer S."/>
            <person name="Hutchinson M.I."/>
            <person name="de Vries R.P."/>
            <person name="Natvig D.O."/>
            <person name="Powell A.J."/>
            <person name="Tsang A."/>
            <person name="Grigoriev I.V."/>
        </authorList>
    </citation>
    <scope>NUCLEOTIDE SEQUENCE [LARGE SCALE GENOMIC DNA]</scope>
    <source>
        <strain evidence="2 3">ATCC 24622</strain>
    </source>
</reference>
<keyword evidence="3" id="KW-1185">Reference proteome</keyword>
<name>A0ABR3XVE5_9PEZI</name>
<feature type="region of interest" description="Disordered" evidence="1">
    <location>
        <begin position="35"/>
        <end position="100"/>
    </location>
</feature>
<feature type="compositionally biased region" description="Low complexity" evidence="1">
    <location>
        <begin position="72"/>
        <end position="86"/>
    </location>
</feature>
<protein>
    <submittedName>
        <fullName evidence="2">Uncharacterized protein</fullName>
    </submittedName>
</protein>
<dbReference type="Proteomes" id="UP001586593">
    <property type="component" value="Unassembled WGS sequence"/>
</dbReference>
<feature type="region of interest" description="Disordered" evidence="1">
    <location>
        <begin position="120"/>
        <end position="161"/>
    </location>
</feature>
<evidence type="ECO:0000313" key="3">
    <source>
        <dbReference type="Proteomes" id="UP001586593"/>
    </source>
</evidence>